<protein>
    <submittedName>
        <fullName evidence="1">Uncharacterized protein</fullName>
    </submittedName>
</protein>
<dbReference type="EMBL" id="CAJJDO010000038">
    <property type="protein sequence ID" value="CAD8162791.1"/>
    <property type="molecule type" value="Genomic_DNA"/>
</dbReference>
<evidence type="ECO:0000313" key="2">
    <source>
        <dbReference type="Proteomes" id="UP000689195"/>
    </source>
</evidence>
<sequence length="220" mass="25667">MDILYKVWIEIFPTHLEIDKMIVQLPGNLQLLEFYIFIIQNCENKIQNKNWQQWKAKSDKGIFPYSEEMQISQMFGDVLIGNLKIYTNPIEAHESSIFDIQSTQSKDTNYNRNNFQLNANPQEIKPLNIYFNIIDPKSSLKYSCLTNTNFTEVKNALYCYLTLNQGVAEFDFFLDGNILKFTETQTFGQLDIVTDTVIDVKIRWSGGFFNNHMLLLQQGS</sequence>
<gene>
    <name evidence="1" type="ORF">PPENT_87.1.T0380241</name>
</gene>
<comment type="caution">
    <text evidence="1">The sequence shown here is derived from an EMBL/GenBank/DDBJ whole genome shotgun (WGS) entry which is preliminary data.</text>
</comment>
<keyword evidence="2" id="KW-1185">Reference proteome</keyword>
<reference evidence="1" key="1">
    <citation type="submission" date="2021-01" db="EMBL/GenBank/DDBJ databases">
        <authorList>
            <consortium name="Genoscope - CEA"/>
            <person name="William W."/>
        </authorList>
    </citation>
    <scope>NUCLEOTIDE SEQUENCE</scope>
</reference>
<accession>A0A8S1UC12</accession>
<dbReference type="AlphaFoldDB" id="A0A8S1UC12"/>
<proteinExistence type="predicted"/>
<dbReference type="OrthoDB" id="10547810at2759"/>
<organism evidence="1 2">
    <name type="scientific">Paramecium pentaurelia</name>
    <dbReference type="NCBI Taxonomy" id="43138"/>
    <lineage>
        <taxon>Eukaryota</taxon>
        <taxon>Sar</taxon>
        <taxon>Alveolata</taxon>
        <taxon>Ciliophora</taxon>
        <taxon>Intramacronucleata</taxon>
        <taxon>Oligohymenophorea</taxon>
        <taxon>Peniculida</taxon>
        <taxon>Parameciidae</taxon>
        <taxon>Paramecium</taxon>
    </lineage>
</organism>
<name>A0A8S1UC12_9CILI</name>
<dbReference type="Proteomes" id="UP000689195">
    <property type="component" value="Unassembled WGS sequence"/>
</dbReference>
<evidence type="ECO:0000313" key="1">
    <source>
        <dbReference type="EMBL" id="CAD8162791.1"/>
    </source>
</evidence>